<reference evidence="1" key="1">
    <citation type="journal article" date="2015" name="MBio">
        <title>Eco-Evolutionary Dynamics of Episomes among Ecologically Cohesive Bacterial Populations.</title>
        <authorList>
            <person name="Xue H."/>
            <person name="Cordero O.X."/>
            <person name="Camas F.M."/>
            <person name="Trimble W."/>
            <person name="Meyer F."/>
            <person name="Guglielmini J."/>
            <person name="Rocha E.P."/>
            <person name="Polz M.F."/>
        </authorList>
    </citation>
    <scope>NUCLEOTIDE SEQUENCE</scope>
    <source>
        <strain evidence="1">FF_112</strain>
    </source>
</reference>
<dbReference type="AlphaFoldDB" id="A0A0H4A1E2"/>
<dbReference type="EMBL" id="KP795706">
    <property type="protein sequence ID" value="AKN40757.1"/>
    <property type="molecule type" value="Genomic_DNA"/>
</dbReference>
<organism evidence="1">
    <name type="scientific">Vibrio tasmaniensis</name>
    <dbReference type="NCBI Taxonomy" id="212663"/>
    <lineage>
        <taxon>Bacteria</taxon>
        <taxon>Pseudomonadati</taxon>
        <taxon>Pseudomonadota</taxon>
        <taxon>Gammaproteobacteria</taxon>
        <taxon>Vibrionales</taxon>
        <taxon>Vibrionaceae</taxon>
        <taxon>Vibrio</taxon>
    </lineage>
</organism>
<proteinExistence type="predicted"/>
<name>A0A0H4A1E2_9VIBR</name>
<sequence>MLVKTLDAKINKALLKRQKKKGGIGAAHDVAVEYFEMIKPYIG</sequence>
<accession>A0A0H4A1E2</accession>
<protein>
    <submittedName>
        <fullName evidence="1">Uncharacterized protein</fullName>
    </submittedName>
</protein>
<evidence type="ECO:0000313" key="1">
    <source>
        <dbReference type="EMBL" id="AKN40757.1"/>
    </source>
</evidence>